<dbReference type="InterPro" id="IPR051616">
    <property type="entry name" value="Cul2-RING_E3_ligase_SR"/>
</dbReference>
<keyword evidence="1" id="KW-0040">ANK repeat</keyword>
<dbReference type="InterPro" id="IPR036770">
    <property type="entry name" value="Ankyrin_rpt-contain_sf"/>
</dbReference>
<dbReference type="PANTHER" id="PTHR46224:SF64">
    <property type="entry name" value="IQ MOTIF AND ANKYRIN REPEAT DOMAIN-CONTAINING PROTEIN 1"/>
    <property type="match status" value="1"/>
</dbReference>
<gene>
    <name evidence="2" type="ORF">SNAT2548_LOCUS13634</name>
</gene>
<dbReference type="SMART" id="SM00248">
    <property type="entry name" value="ANK"/>
    <property type="match status" value="4"/>
</dbReference>
<sequence length="577" mass="64259">MGNCSPRSLEGGHFEHEQYAPMWVVKVEDVLEMTGRLQPHQVLKDQGLLVEWSSMMFSVFVSHQWLGFSHPDPSGEQLRVLQSILRNLISGRIKVEHDAVSQINGCLRTLTLAECGRIQAGAIWLDYFSVPQHVGSSPIGEQPQYVRSIPSYVDRCEAFLALTPSAAHEMGYRCNDDSWIQRGWCRLELWCKTLSTRSSIPVIQVTGHDVAQFTKPDWIHNPVHSGDFALEEDRPASNRVVQAVLEHKLRELRSRKNLTAYRFYKACFHTMIGVSVVERSIEEFLSEFAFSLPLKQHSGLGPVACAALAGDSQLVRSLASSRASVNTLAPAMPEVNSVSGLSPLHLACMFRSHDLKLLHTLLELRADINSSNGFLSTPLGWCRTAGAVELLIRHGSGVNEWGNLIFHMPPVEVALGLRAPCEVLAKLLELRADVTSSSPFFSVAFAGGSNNSLNSARMLLGSKADVNQRQLVVGIERKIELAARAYCLCCREPPILAKFFANISTTPLGYAAMFNNEDFLIFLLCARADPEIKNNRNLRPIDLASSERIRQLLRERLEWCEPCPLVSNVSDVSWFSI</sequence>
<protein>
    <submittedName>
        <fullName evidence="2">Uncharacterized protein</fullName>
    </submittedName>
</protein>
<dbReference type="SUPFAM" id="SSF48403">
    <property type="entry name" value="Ankyrin repeat"/>
    <property type="match status" value="1"/>
</dbReference>
<name>A0A812MKK6_9DINO</name>
<evidence type="ECO:0000256" key="1">
    <source>
        <dbReference type="PROSITE-ProRule" id="PRU00023"/>
    </source>
</evidence>
<dbReference type="Proteomes" id="UP000604046">
    <property type="component" value="Unassembled WGS sequence"/>
</dbReference>
<feature type="repeat" description="ANK" evidence="1">
    <location>
        <begin position="339"/>
        <end position="373"/>
    </location>
</feature>
<dbReference type="PROSITE" id="PS50088">
    <property type="entry name" value="ANK_REPEAT"/>
    <property type="match status" value="1"/>
</dbReference>
<keyword evidence="3" id="KW-1185">Reference proteome</keyword>
<dbReference type="AlphaFoldDB" id="A0A812MKK6"/>
<dbReference type="PANTHER" id="PTHR46224">
    <property type="entry name" value="ANKYRIN REPEAT FAMILY PROTEIN"/>
    <property type="match status" value="1"/>
</dbReference>
<evidence type="ECO:0000313" key="3">
    <source>
        <dbReference type="Proteomes" id="UP000604046"/>
    </source>
</evidence>
<dbReference type="Pfam" id="PF00023">
    <property type="entry name" value="Ank"/>
    <property type="match status" value="2"/>
</dbReference>
<dbReference type="OrthoDB" id="417263at2759"/>
<dbReference type="Gene3D" id="1.25.40.20">
    <property type="entry name" value="Ankyrin repeat-containing domain"/>
    <property type="match status" value="2"/>
</dbReference>
<dbReference type="InterPro" id="IPR002110">
    <property type="entry name" value="Ankyrin_rpt"/>
</dbReference>
<evidence type="ECO:0000313" key="2">
    <source>
        <dbReference type="EMBL" id="CAE7260724.1"/>
    </source>
</evidence>
<comment type="caution">
    <text evidence="2">The sequence shown here is derived from an EMBL/GenBank/DDBJ whole genome shotgun (WGS) entry which is preliminary data.</text>
</comment>
<dbReference type="PROSITE" id="PS50297">
    <property type="entry name" value="ANK_REP_REGION"/>
    <property type="match status" value="1"/>
</dbReference>
<accession>A0A812MKK6</accession>
<dbReference type="EMBL" id="CAJNDS010001447">
    <property type="protein sequence ID" value="CAE7260724.1"/>
    <property type="molecule type" value="Genomic_DNA"/>
</dbReference>
<proteinExistence type="predicted"/>
<reference evidence="2" key="1">
    <citation type="submission" date="2021-02" db="EMBL/GenBank/DDBJ databases">
        <authorList>
            <person name="Dougan E. K."/>
            <person name="Rhodes N."/>
            <person name="Thang M."/>
            <person name="Chan C."/>
        </authorList>
    </citation>
    <scope>NUCLEOTIDE SEQUENCE</scope>
</reference>
<organism evidence="2 3">
    <name type="scientific">Symbiodinium natans</name>
    <dbReference type="NCBI Taxonomy" id="878477"/>
    <lineage>
        <taxon>Eukaryota</taxon>
        <taxon>Sar</taxon>
        <taxon>Alveolata</taxon>
        <taxon>Dinophyceae</taxon>
        <taxon>Suessiales</taxon>
        <taxon>Symbiodiniaceae</taxon>
        <taxon>Symbiodinium</taxon>
    </lineage>
</organism>